<dbReference type="SUPFAM" id="SSF55874">
    <property type="entry name" value="ATPase domain of HSP90 chaperone/DNA topoisomerase II/histidine kinase"/>
    <property type="match status" value="1"/>
</dbReference>
<accession>A0A162MZH0</accession>
<proteinExistence type="predicted"/>
<evidence type="ECO:0000313" key="8">
    <source>
        <dbReference type="Proteomes" id="UP000075737"/>
    </source>
</evidence>
<dbReference type="InterPro" id="IPR050482">
    <property type="entry name" value="Sensor_HK_TwoCompSys"/>
</dbReference>
<reference evidence="7 8" key="1">
    <citation type="submission" date="2015-12" db="EMBL/GenBank/DDBJ databases">
        <title>Draft genome of Thermovenabulum gondwanense isolated from a red thermophilic microbial mat colonisisng an outflow channel of a bore well.</title>
        <authorList>
            <person name="Patel B.K."/>
        </authorList>
    </citation>
    <scope>NUCLEOTIDE SEQUENCE [LARGE SCALE GENOMIC DNA]</scope>
    <source>
        <strain evidence="7 8">R270</strain>
    </source>
</reference>
<dbReference type="PANTHER" id="PTHR24421:SF10">
    <property type="entry name" value="NITRATE_NITRITE SENSOR PROTEIN NARQ"/>
    <property type="match status" value="1"/>
</dbReference>
<evidence type="ECO:0000259" key="6">
    <source>
        <dbReference type="Pfam" id="PF02518"/>
    </source>
</evidence>
<name>A0A162MZH0_9FIRM</name>
<organism evidence="7 8">
    <name type="scientific">Thermovenabulum gondwanense</name>
    <dbReference type="NCBI Taxonomy" id="520767"/>
    <lineage>
        <taxon>Bacteria</taxon>
        <taxon>Bacillati</taxon>
        <taxon>Bacillota</taxon>
        <taxon>Clostridia</taxon>
        <taxon>Thermosediminibacterales</taxon>
        <taxon>Thermosediminibacteraceae</taxon>
        <taxon>Thermovenabulum</taxon>
    </lineage>
</organism>
<keyword evidence="3 7" id="KW-0808">Transferase</keyword>
<evidence type="ECO:0000256" key="1">
    <source>
        <dbReference type="ARBA" id="ARBA00000085"/>
    </source>
</evidence>
<dbReference type="Gene3D" id="3.30.565.10">
    <property type="entry name" value="Histidine kinase-like ATPase, C-terminal domain"/>
    <property type="match status" value="1"/>
</dbReference>
<dbReference type="CDD" id="cd16917">
    <property type="entry name" value="HATPase_UhpB-NarQ-NarX-like"/>
    <property type="match status" value="1"/>
</dbReference>
<dbReference type="InterPro" id="IPR003594">
    <property type="entry name" value="HATPase_dom"/>
</dbReference>
<gene>
    <name evidence="7" type="primary">liaS</name>
    <name evidence="7" type="ORF">ATZ99_01060</name>
</gene>
<keyword evidence="5" id="KW-0902">Two-component regulatory system</keyword>
<comment type="catalytic activity">
    <reaction evidence="1">
        <text>ATP + protein L-histidine = ADP + protein N-phospho-L-histidine.</text>
        <dbReference type="EC" id="2.7.13.3"/>
    </reaction>
</comment>
<evidence type="ECO:0000256" key="3">
    <source>
        <dbReference type="ARBA" id="ARBA00022679"/>
    </source>
</evidence>
<dbReference type="Proteomes" id="UP000075737">
    <property type="component" value="Unassembled WGS sequence"/>
</dbReference>
<dbReference type="Pfam" id="PF02518">
    <property type="entry name" value="HATPase_c"/>
    <property type="match status" value="1"/>
</dbReference>
<dbReference type="InterPro" id="IPR036890">
    <property type="entry name" value="HATPase_C_sf"/>
</dbReference>
<keyword evidence="4 7" id="KW-0418">Kinase</keyword>
<evidence type="ECO:0000256" key="4">
    <source>
        <dbReference type="ARBA" id="ARBA00022777"/>
    </source>
</evidence>
<evidence type="ECO:0000313" key="7">
    <source>
        <dbReference type="EMBL" id="KYO68597.1"/>
    </source>
</evidence>
<dbReference type="STRING" id="520767.ATZ99_01060"/>
<sequence>MQLEAAKILIDENSEHAKKLIQNTIDVLRDGYGSIRIALNTMKPTTGQMGINRIKLMVDEFSANSNIDVSFIYSGPIDKITYFNWNVIFENIKEALTNVLKHSKATKVMVSINVLNKFIKTEVKDNGIGAPVIKKDLGLAGIEERSESIGGKVIIDGSNGFSVIVLLPLEGEKNGY</sequence>
<dbReference type="PANTHER" id="PTHR24421">
    <property type="entry name" value="NITRATE/NITRITE SENSOR PROTEIN NARX-RELATED"/>
    <property type="match status" value="1"/>
</dbReference>
<dbReference type="EMBL" id="LOHZ01000015">
    <property type="protein sequence ID" value="KYO68597.1"/>
    <property type="molecule type" value="Genomic_DNA"/>
</dbReference>
<evidence type="ECO:0000256" key="5">
    <source>
        <dbReference type="ARBA" id="ARBA00023012"/>
    </source>
</evidence>
<dbReference type="AlphaFoldDB" id="A0A162MZH0"/>
<feature type="domain" description="Histidine kinase/HSP90-like ATPase" evidence="6">
    <location>
        <begin position="92"/>
        <end position="170"/>
    </location>
</feature>
<evidence type="ECO:0000256" key="2">
    <source>
        <dbReference type="ARBA" id="ARBA00012438"/>
    </source>
</evidence>
<protein>
    <recommendedName>
        <fullName evidence="2">histidine kinase</fullName>
        <ecNumber evidence="2">2.7.13.3</ecNumber>
    </recommendedName>
</protein>
<comment type="caution">
    <text evidence="7">The sequence shown here is derived from an EMBL/GenBank/DDBJ whole genome shotgun (WGS) entry which is preliminary data.</text>
</comment>
<dbReference type="EC" id="2.7.13.3" evidence="2"/>
<keyword evidence="8" id="KW-1185">Reference proteome</keyword>
<dbReference type="GO" id="GO:0000160">
    <property type="term" value="P:phosphorelay signal transduction system"/>
    <property type="evidence" value="ECO:0007669"/>
    <property type="project" value="UniProtKB-KW"/>
</dbReference>
<dbReference type="GO" id="GO:0004673">
    <property type="term" value="F:protein histidine kinase activity"/>
    <property type="evidence" value="ECO:0007669"/>
    <property type="project" value="UniProtKB-EC"/>
</dbReference>